<dbReference type="AlphaFoldDB" id="A0A7G2CT65"/>
<evidence type="ECO:0000313" key="1">
    <source>
        <dbReference type="EMBL" id="CAD2222437.1"/>
    </source>
</evidence>
<sequence>MHAFFGCPPTPLPNAKRVSPNPSAADTLYYLPLFERRYNMVPLSQYHHRLPLHAMGAHYLFMKKRHLAQKQLQWWRMTRQTLGSRDTRLSLWAETELEYTSTKFNLLVQRTLTRAHRQADSMRLETLHFLRLFASSVAPLRKVWVGDDMCVWPGVTCDIEYVPLSELLDDQHPVVEQHAQYILTKMRQKNLISKETTFSSAFAKYLLRNLFSSKTRKHYFLRWQGGMPGDGNGEFVYPRQKTKNFLWERLNEELDYGIYFKDADFTPAELYIGSDYSDFNYFTDRETVEQYREKGEEHNLGDQVIVVETTGAITVPFTIVRLDLRQFNLKGILPKIYPVTEFNRMERYKSLFDAYLMTNPDSDNEHRSTPFSRAHLVFSPRQSGYYSTLTDDMPLFTDLRRRFSVRASRLIMYTRQVVTNAERVGTRSRHFDLAVYFSEVAFFSQFWGENIDKMTRPVIPKSSESMREELPEFDFRLHTYRPTLIYEPVVRVDEQPSFGEIVPELVAIESILLTHNPLLGGVMPSEYLSFHFLVLLEAQFTSIMSQAPQVFPFRGNITSKREEREVYEAYYHVFHRQKQMEKPHRFMYGLLGSIDDLGSFLENEYRPTWRKKNNKNHTQTVEKHRGKTYHEVEDMLWSIRGTGLRGYASPILLLASSVRDGSKSQPLLKDAHKPESPSPVSFLQIMFRHGVFRTLGVCWRIGLQEGLRVLEELYQIENLAHD</sequence>
<name>A0A7G2CT65_9TRYP</name>
<accession>A0A7G2CT65</accession>
<proteinExistence type="predicted"/>
<protein>
    <submittedName>
        <fullName evidence="1">Uncharacterized protein</fullName>
    </submittedName>
</protein>
<keyword evidence="2" id="KW-1185">Reference proteome</keyword>
<dbReference type="EMBL" id="LR877170">
    <property type="protein sequence ID" value="CAD2222437.1"/>
    <property type="molecule type" value="Genomic_DNA"/>
</dbReference>
<gene>
    <name evidence="1" type="ORF">ADEAN_000998100</name>
</gene>
<organism evidence="1 2">
    <name type="scientific">Angomonas deanei</name>
    <dbReference type="NCBI Taxonomy" id="59799"/>
    <lineage>
        <taxon>Eukaryota</taxon>
        <taxon>Discoba</taxon>
        <taxon>Euglenozoa</taxon>
        <taxon>Kinetoplastea</taxon>
        <taxon>Metakinetoplastina</taxon>
        <taxon>Trypanosomatida</taxon>
        <taxon>Trypanosomatidae</taxon>
        <taxon>Strigomonadinae</taxon>
        <taxon>Angomonas</taxon>
    </lineage>
</organism>
<dbReference type="VEuPathDB" id="TriTrypDB:ADEAN_000998100"/>
<reference evidence="1 2" key="1">
    <citation type="submission" date="2020-08" db="EMBL/GenBank/DDBJ databases">
        <authorList>
            <person name="Newling K."/>
            <person name="Davey J."/>
            <person name="Forrester S."/>
        </authorList>
    </citation>
    <scope>NUCLEOTIDE SEQUENCE [LARGE SCALE GENOMIC DNA]</scope>
    <source>
        <strain evidence="2">Crithidia deanei Carvalho (ATCC PRA-265)</strain>
    </source>
</reference>
<evidence type="ECO:0000313" key="2">
    <source>
        <dbReference type="Proteomes" id="UP000515908"/>
    </source>
</evidence>
<dbReference type="Proteomes" id="UP000515908">
    <property type="component" value="Chromosome 26"/>
</dbReference>